<dbReference type="PROSITE" id="PS00189">
    <property type="entry name" value="LIPOYL"/>
    <property type="match status" value="1"/>
</dbReference>
<dbReference type="Gene3D" id="2.40.50.100">
    <property type="match status" value="1"/>
</dbReference>
<accession>A0A1R0H3D9</accession>
<dbReference type="InterPro" id="IPR003016">
    <property type="entry name" value="2-oxoA_DH_lipoyl-BS"/>
</dbReference>
<dbReference type="PANTHER" id="PTHR11715">
    <property type="entry name" value="GLYCINE CLEAVAGE SYSTEM H PROTEIN"/>
    <property type="match status" value="1"/>
</dbReference>
<sequence>MHEWIQVENGVGTVGITNHAQEALGDIVYVETPEVGATVTIEDQVGAVESVKAASDIYTPVSGEITSINSILADKPKLINQSAETDGWLYKIKLSDESELEKLLNDAQYKELIGE</sequence>
<dbReference type="InterPro" id="IPR002930">
    <property type="entry name" value="GCV_H"/>
</dbReference>
<dbReference type="PROSITE" id="PS50968">
    <property type="entry name" value="BIOTINYL_LIPOYL"/>
    <property type="match status" value="1"/>
</dbReference>
<keyword evidence="2 4" id="KW-0450">Lipoyl</keyword>
<reference evidence="7 8" key="1">
    <citation type="journal article" date="2016" name="Mol. Biol. Evol.">
        <title>Genome-Wide Survey of Gut Fungi (Harpellales) Reveals the First Horizontally Transferred Ubiquitin Gene from a Mosquito Host.</title>
        <authorList>
            <person name="Wang Y."/>
            <person name="White M.M."/>
            <person name="Kvist S."/>
            <person name="Moncalvo J.M."/>
        </authorList>
    </citation>
    <scope>NUCLEOTIDE SEQUENCE [LARGE SCALE GENOMIC DNA]</scope>
    <source>
        <strain evidence="7 8">ALG-7-W6</strain>
    </source>
</reference>
<keyword evidence="5" id="KW-0496">Mitochondrion</keyword>
<dbReference type="NCBIfam" id="NF002270">
    <property type="entry name" value="PRK01202.1"/>
    <property type="match status" value="1"/>
</dbReference>
<dbReference type="Proteomes" id="UP000187455">
    <property type="component" value="Unassembled WGS sequence"/>
</dbReference>
<dbReference type="Pfam" id="PF01597">
    <property type="entry name" value="GCV_H"/>
    <property type="match status" value="1"/>
</dbReference>
<evidence type="ECO:0000256" key="2">
    <source>
        <dbReference type="ARBA" id="ARBA00022823"/>
    </source>
</evidence>
<evidence type="ECO:0000256" key="4">
    <source>
        <dbReference type="PIRSR" id="PIRSR617453-50"/>
    </source>
</evidence>
<dbReference type="PANTHER" id="PTHR11715:SF3">
    <property type="entry name" value="GLYCINE CLEAVAGE SYSTEM H PROTEIN-RELATED"/>
    <property type="match status" value="1"/>
</dbReference>
<comment type="caution">
    <text evidence="7">The sequence shown here is derived from an EMBL/GenBank/DDBJ whole genome shotgun (WGS) entry which is preliminary data.</text>
</comment>
<keyword evidence="3 5" id="KW-0809">Transit peptide</keyword>
<name>A0A1R0H3D9_9FUNG</name>
<dbReference type="GO" id="GO:0019464">
    <property type="term" value="P:glycine decarboxylation via glycine cleavage system"/>
    <property type="evidence" value="ECO:0007669"/>
    <property type="project" value="UniProtKB-UniRule"/>
</dbReference>
<dbReference type="OrthoDB" id="10264154at2759"/>
<dbReference type="AlphaFoldDB" id="A0A1R0H3D9"/>
<comment type="subunit">
    <text evidence="5">The glycine cleavage system is composed of four proteins: P, T, L and H.</text>
</comment>
<dbReference type="SUPFAM" id="SSF51230">
    <property type="entry name" value="Single hybrid motif"/>
    <property type="match status" value="1"/>
</dbReference>
<dbReference type="GO" id="GO:0009249">
    <property type="term" value="P:protein lipoylation"/>
    <property type="evidence" value="ECO:0007669"/>
    <property type="project" value="TreeGrafter"/>
</dbReference>
<evidence type="ECO:0000256" key="1">
    <source>
        <dbReference type="ARBA" id="ARBA00009249"/>
    </source>
</evidence>
<comment type="subcellular location">
    <subcellularLocation>
        <location evidence="5">Mitochondrion</location>
    </subcellularLocation>
</comment>
<evidence type="ECO:0000313" key="7">
    <source>
        <dbReference type="EMBL" id="OLY83657.1"/>
    </source>
</evidence>
<dbReference type="GO" id="GO:0005960">
    <property type="term" value="C:glycine cleavage complex"/>
    <property type="evidence" value="ECO:0007669"/>
    <property type="project" value="UniProtKB-UniRule"/>
</dbReference>
<protein>
    <recommendedName>
        <fullName evidence="5">Glycine cleavage system H protein</fullName>
    </recommendedName>
</protein>
<feature type="domain" description="Lipoyl-binding" evidence="6">
    <location>
        <begin position="11"/>
        <end position="93"/>
    </location>
</feature>
<dbReference type="EMBL" id="LSSL01000803">
    <property type="protein sequence ID" value="OLY83657.1"/>
    <property type="molecule type" value="Genomic_DNA"/>
</dbReference>
<proteinExistence type="inferred from homology"/>
<comment type="similarity">
    <text evidence="1 5">Belongs to the GcvH family.</text>
</comment>
<dbReference type="InterPro" id="IPR017453">
    <property type="entry name" value="GCV_H_sub"/>
</dbReference>
<feature type="modified residue" description="N6-lipoyllysine" evidence="4">
    <location>
        <position position="52"/>
    </location>
</feature>
<dbReference type="CDD" id="cd06848">
    <property type="entry name" value="GCS_H"/>
    <property type="match status" value="1"/>
</dbReference>
<dbReference type="GO" id="GO:0005739">
    <property type="term" value="C:mitochondrion"/>
    <property type="evidence" value="ECO:0007669"/>
    <property type="project" value="UniProtKB-SubCell"/>
</dbReference>
<gene>
    <name evidence="7" type="ORF">AYI68_g2201</name>
</gene>
<evidence type="ECO:0000256" key="5">
    <source>
        <dbReference type="RuleBase" id="RU364055"/>
    </source>
</evidence>
<organism evidence="7 8">
    <name type="scientific">Smittium mucronatum</name>
    <dbReference type="NCBI Taxonomy" id="133383"/>
    <lineage>
        <taxon>Eukaryota</taxon>
        <taxon>Fungi</taxon>
        <taxon>Fungi incertae sedis</taxon>
        <taxon>Zoopagomycota</taxon>
        <taxon>Kickxellomycotina</taxon>
        <taxon>Harpellomycetes</taxon>
        <taxon>Harpellales</taxon>
        <taxon>Legeriomycetaceae</taxon>
        <taxon>Smittium</taxon>
    </lineage>
</organism>
<dbReference type="InterPro" id="IPR033753">
    <property type="entry name" value="GCV_H/Fam206"/>
</dbReference>
<evidence type="ECO:0000256" key="3">
    <source>
        <dbReference type="ARBA" id="ARBA00022946"/>
    </source>
</evidence>
<evidence type="ECO:0000259" key="6">
    <source>
        <dbReference type="PROSITE" id="PS50968"/>
    </source>
</evidence>
<dbReference type="HAMAP" id="MF_00272">
    <property type="entry name" value="GcvH"/>
    <property type="match status" value="1"/>
</dbReference>
<comment type="function">
    <text evidence="5">The H protein shuttles the methylamine group of glycine from the P protein to the T protein.</text>
</comment>
<evidence type="ECO:0000313" key="8">
    <source>
        <dbReference type="Proteomes" id="UP000187455"/>
    </source>
</evidence>
<dbReference type="InterPro" id="IPR000089">
    <property type="entry name" value="Biotin_lipoyl"/>
</dbReference>
<keyword evidence="8" id="KW-1185">Reference proteome</keyword>
<comment type="cofactor">
    <cofactor evidence="5">
        <name>(R)-lipoate</name>
        <dbReference type="ChEBI" id="CHEBI:83088"/>
    </cofactor>
    <text evidence="5">Binds 1 lipoyl cofactor covalently.</text>
</comment>
<dbReference type="STRING" id="133383.A0A1R0H3D9"/>
<dbReference type="InterPro" id="IPR011053">
    <property type="entry name" value="Single_hybrid_motif"/>
</dbReference>
<dbReference type="NCBIfam" id="TIGR00527">
    <property type="entry name" value="gcvH"/>
    <property type="match status" value="1"/>
</dbReference>